<dbReference type="Proteomes" id="UP000706172">
    <property type="component" value="Unassembled WGS sequence"/>
</dbReference>
<evidence type="ECO:0000256" key="4">
    <source>
        <dbReference type="ARBA" id="ARBA00022777"/>
    </source>
</evidence>
<comment type="function">
    <text evidence="6">Catalyzes the GTP-dependent phosphorylation of 5-hydroxy-L-lysine.</text>
</comment>
<dbReference type="AlphaFoldDB" id="A0A931CZK7"/>
<dbReference type="PANTHER" id="PTHR21064:SF1">
    <property type="entry name" value="HYDROXYLYSINE KINASE"/>
    <property type="match status" value="1"/>
</dbReference>
<gene>
    <name evidence="10" type="ORF">H0S81_10255</name>
</gene>
<dbReference type="Gene3D" id="2.70.70.10">
    <property type="entry name" value="Glucose Permease (Domain IIA)"/>
    <property type="match status" value="1"/>
</dbReference>
<dbReference type="SUPFAM" id="SSF51261">
    <property type="entry name" value="Duplicated hybrid motif"/>
    <property type="match status" value="1"/>
</dbReference>
<dbReference type="Gene3D" id="3.90.1200.10">
    <property type="match status" value="1"/>
</dbReference>
<dbReference type="GO" id="GO:0005737">
    <property type="term" value="C:cytoplasm"/>
    <property type="evidence" value="ECO:0007669"/>
    <property type="project" value="UniProtKB-SubCell"/>
</dbReference>
<evidence type="ECO:0000313" key="10">
    <source>
        <dbReference type="EMBL" id="MBG0780291.1"/>
    </source>
</evidence>
<evidence type="ECO:0000256" key="3">
    <source>
        <dbReference type="ARBA" id="ARBA00022679"/>
    </source>
</evidence>
<keyword evidence="4" id="KW-0418">Kinase</keyword>
<feature type="non-terminal residue" evidence="10">
    <location>
        <position position="1"/>
    </location>
</feature>
<accession>A0A931CZK7</accession>
<dbReference type="InterPro" id="IPR002575">
    <property type="entry name" value="Aminoglycoside_PTrfase"/>
</dbReference>
<evidence type="ECO:0000313" key="11">
    <source>
        <dbReference type="Proteomes" id="UP000706172"/>
    </source>
</evidence>
<protein>
    <recommendedName>
        <fullName evidence="8">Hydroxylysine kinase</fullName>
        <ecNumber evidence="7">2.7.1.81</ecNumber>
    </recommendedName>
</protein>
<feature type="non-terminal residue" evidence="10">
    <location>
        <position position="582"/>
    </location>
</feature>
<reference evidence="10" key="1">
    <citation type="submission" date="2020-07" db="EMBL/GenBank/DDBJ databases">
        <title>Severe corrosion of carbon steel in oil field produced water can be linked to methanogenic archaea containing a special type of NiFe hydrogenase.</title>
        <authorList>
            <person name="Lahme S."/>
            <person name="Mand J."/>
            <person name="Longwell J."/>
            <person name="Smith R."/>
            <person name="Enning D."/>
        </authorList>
    </citation>
    <scope>NUCLEOTIDE SEQUENCE</scope>
    <source>
        <strain evidence="10">MIC098Bin6</strain>
    </source>
</reference>
<sequence>SQFQQALLDHVNTSTIPVVCPKTVLGVDGKSITSILDDAGNPRLVRLLTWIDGRLWSDVNPVTDQLLKSLGRQAGQVTKALQGFDHDLAHRNLVWDLAQAGWTRDHRALFSGEQQETIDFFYHRFTQIQSVYQGLRKSVVHNDANDNNVVVTEDRVCPKVSAIIDYGDAVYTQIVNDLAVAVAYAVMGKPEPLAAALCVVKGYHAAFPLEAPELALLHTLVAMRLVISVTKSALNRIKEPENTYLRISEKPAWDLLAQWRAVDEALAHYSFRQACGMTPHPGESGFVDWAGRCDTQFSDLLGNGSADSGAAPVPVSVDLSVGSPWLGHAKDYTDPDRLAFELGCLSRQLNGAVPAGGYLEYRPEPFLKTYEAGMEAQRAVRAEGNSGPVCRSLHLGMDVWAKPGTPVHALFEGRVVHVRMEASDGPATETEIETKAEGETETKTATGIGARAGSAELVLAHRTPVGMRFYTLYGGLDPECLSRLDKERAVEKGETLGMVAARTAVNPRVPHLHFQVMLDLPGQGCAFPRVVFPDQREVWKSICPAPNLFFKDPALEREPAPDTGKVLSFRRQHLGQSLSLSY</sequence>
<keyword evidence="3" id="KW-0808">Transferase</keyword>
<dbReference type="InterPro" id="IPR050249">
    <property type="entry name" value="Pseudomonas-type_ThrB"/>
</dbReference>
<dbReference type="SUPFAM" id="SSF56112">
    <property type="entry name" value="Protein kinase-like (PK-like)"/>
    <property type="match status" value="1"/>
</dbReference>
<evidence type="ECO:0000256" key="7">
    <source>
        <dbReference type="ARBA" id="ARBA00038873"/>
    </source>
</evidence>
<comment type="caution">
    <text evidence="10">The sequence shown here is derived from an EMBL/GenBank/DDBJ whole genome shotgun (WGS) entry which is preliminary data.</text>
</comment>
<evidence type="ECO:0000256" key="1">
    <source>
        <dbReference type="ARBA" id="ARBA00004496"/>
    </source>
</evidence>
<comment type="catalytic activity">
    <reaction evidence="5">
        <text>(5R)-5-hydroxy-L-lysine + GTP = (5R)-5-phosphooxy-L-lysine + GDP + H(+)</text>
        <dbReference type="Rhea" id="RHEA:19049"/>
        <dbReference type="ChEBI" id="CHEBI:15378"/>
        <dbReference type="ChEBI" id="CHEBI:37565"/>
        <dbReference type="ChEBI" id="CHEBI:57882"/>
        <dbReference type="ChEBI" id="CHEBI:58189"/>
        <dbReference type="ChEBI" id="CHEBI:58357"/>
        <dbReference type="EC" id="2.7.1.81"/>
    </reaction>
</comment>
<evidence type="ECO:0000259" key="9">
    <source>
        <dbReference type="Pfam" id="PF01636"/>
    </source>
</evidence>
<evidence type="ECO:0000256" key="8">
    <source>
        <dbReference type="ARBA" id="ARBA00040505"/>
    </source>
</evidence>
<organism evidence="10 11">
    <name type="scientific">Desulfotignum balticum</name>
    <dbReference type="NCBI Taxonomy" id="115781"/>
    <lineage>
        <taxon>Bacteria</taxon>
        <taxon>Pseudomonadati</taxon>
        <taxon>Thermodesulfobacteriota</taxon>
        <taxon>Desulfobacteria</taxon>
        <taxon>Desulfobacterales</taxon>
        <taxon>Desulfobacteraceae</taxon>
        <taxon>Desulfotignum</taxon>
    </lineage>
</organism>
<dbReference type="EMBL" id="JACCQK010000661">
    <property type="protein sequence ID" value="MBG0780291.1"/>
    <property type="molecule type" value="Genomic_DNA"/>
</dbReference>
<comment type="subcellular location">
    <subcellularLocation>
        <location evidence="1">Cytoplasm</location>
    </subcellularLocation>
</comment>
<dbReference type="PANTHER" id="PTHR21064">
    <property type="entry name" value="AMINOGLYCOSIDE PHOSPHOTRANSFERASE DOMAIN-CONTAINING PROTEIN-RELATED"/>
    <property type="match status" value="1"/>
</dbReference>
<dbReference type="Pfam" id="PF01636">
    <property type="entry name" value="APH"/>
    <property type="match status" value="1"/>
</dbReference>
<proteinExistence type="predicted"/>
<dbReference type="CDD" id="cd12797">
    <property type="entry name" value="M23_peptidase"/>
    <property type="match status" value="1"/>
</dbReference>
<keyword evidence="2" id="KW-0963">Cytoplasm</keyword>
<dbReference type="EC" id="2.7.1.81" evidence="7"/>
<evidence type="ECO:0000256" key="2">
    <source>
        <dbReference type="ARBA" id="ARBA00022490"/>
    </source>
</evidence>
<evidence type="ECO:0000256" key="5">
    <source>
        <dbReference type="ARBA" id="ARBA00036820"/>
    </source>
</evidence>
<feature type="domain" description="Aminoglycoside phosphotransferase" evidence="9">
    <location>
        <begin position="3"/>
        <end position="198"/>
    </location>
</feature>
<dbReference type="InterPro" id="IPR011055">
    <property type="entry name" value="Dup_hybrid_motif"/>
</dbReference>
<dbReference type="InterPro" id="IPR011009">
    <property type="entry name" value="Kinase-like_dom_sf"/>
</dbReference>
<name>A0A931CZK7_9BACT</name>
<dbReference type="GO" id="GO:0047992">
    <property type="term" value="F:hydroxylysine kinase activity"/>
    <property type="evidence" value="ECO:0007669"/>
    <property type="project" value="UniProtKB-EC"/>
</dbReference>
<evidence type="ECO:0000256" key="6">
    <source>
        <dbReference type="ARBA" id="ARBA00037368"/>
    </source>
</evidence>